<dbReference type="SUPFAM" id="SSF47413">
    <property type="entry name" value="lambda repressor-like DNA-binding domains"/>
    <property type="match status" value="1"/>
</dbReference>
<name>A0A0F9RNT1_9ZZZZ</name>
<dbReference type="InterPro" id="IPR001387">
    <property type="entry name" value="Cro/C1-type_HTH"/>
</dbReference>
<dbReference type="GO" id="GO:0003677">
    <property type="term" value="F:DNA binding"/>
    <property type="evidence" value="ECO:0007669"/>
    <property type="project" value="InterPro"/>
</dbReference>
<dbReference type="AlphaFoldDB" id="A0A0F9RNT1"/>
<dbReference type="Gene3D" id="1.10.260.40">
    <property type="entry name" value="lambda repressor-like DNA-binding domains"/>
    <property type="match status" value="1"/>
</dbReference>
<protein>
    <recommendedName>
        <fullName evidence="1">HTH cro/C1-type domain-containing protein</fullName>
    </recommendedName>
</protein>
<proteinExistence type="predicted"/>
<evidence type="ECO:0000259" key="1">
    <source>
        <dbReference type="PROSITE" id="PS50943"/>
    </source>
</evidence>
<evidence type="ECO:0000313" key="2">
    <source>
        <dbReference type="EMBL" id="KKN18933.1"/>
    </source>
</evidence>
<accession>A0A0F9RNT1</accession>
<gene>
    <name evidence="2" type="ORF">LCGC14_0950800</name>
</gene>
<dbReference type="EMBL" id="LAZR01003381">
    <property type="protein sequence ID" value="KKN18933.1"/>
    <property type="molecule type" value="Genomic_DNA"/>
</dbReference>
<reference evidence="2" key="1">
    <citation type="journal article" date="2015" name="Nature">
        <title>Complex archaea that bridge the gap between prokaryotes and eukaryotes.</title>
        <authorList>
            <person name="Spang A."/>
            <person name="Saw J.H."/>
            <person name="Jorgensen S.L."/>
            <person name="Zaremba-Niedzwiedzka K."/>
            <person name="Martijn J."/>
            <person name="Lind A.E."/>
            <person name="van Eijk R."/>
            <person name="Schleper C."/>
            <person name="Guy L."/>
            <person name="Ettema T.J."/>
        </authorList>
    </citation>
    <scope>NUCLEOTIDE SEQUENCE</scope>
</reference>
<feature type="domain" description="HTH cro/C1-type" evidence="1">
    <location>
        <begin position="11"/>
        <end position="63"/>
    </location>
</feature>
<organism evidence="2">
    <name type="scientific">marine sediment metagenome</name>
    <dbReference type="NCBI Taxonomy" id="412755"/>
    <lineage>
        <taxon>unclassified sequences</taxon>
        <taxon>metagenomes</taxon>
        <taxon>ecological metagenomes</taxon>
    </lineage>
</organism>
<dbReference type="Pfam" id="PF01381">
    <property type="entry name" value="HTH_3"/>
    <property type="match status" value="1"/>
</dbReference>
<comment type="caution">
    <text evidence="2">The sequence shown here is derived from an EMBL/GenBank/DDBJ whole genome shotgun (WGS) entry which is preliminary data.</text>
</comment>
<sequence>MTINDAFGASLKRIRQLRNMSQEDFSDVSSRTYISTLERGLKSPTIEKVTVIAKAMDVDPLTLLMLTYAQSGDETIGSLLKRLTLEFEALGIDR</sequence>
<dbReference type="CDD" id="cd00093">
    <property type="entry name" value="HTH_XRE"/>
    <property type="match status" value="1"/>
</dbReference>
<dbReference type="InterPro" id="IPR010982">
    <property type="entry name" value="Lambda_DNA-bd_dom_sf"/>
</dbReference>
<dbReference type="SMART" id="SM00530">
    <property type="entry name" value="HTH_XRE"/>
    <property type="match status" value="1"/>
</dbReference>
<dbReference type="PROSITE" id="PS50943">
    <property type="entry name" value="HTH_CROC1"/>
    <property type="match status" value="1"/>
</dbReference>